<dbReference type="EMBL" id="AGBF01000171">
    <property type="protein sequence ID" value="EGX56043.1"/>
    <property type="molecule type" value="Genomic_DNA"/>
</dbReference>
<dbReference type="InterPro" id="IPR050458">
    <property type="entry name" value="LolB"/>
</dbReference>
<reference evidence="2 3" key="1">
    <citation type="submission" date="2011-08" db="EMBL/GenBank/DDBJ databases">
        <authorList>
            <person name="Lin Y."/>
            <person name="Hao X."/>
            <person name="Johnstone L."/>
            <person name="Miller S.J."/>
            <person name="Wei G."/>
            <person name="Rensing C."/>
        </authorList>
    </citation>
    <scope>NUCLEOTIDE SEQUENCE [LARGE SCALE GENOMIC DNA]</scope>
    <source>
        <strain evidence="2 3">K42</strain>
    </source>
</reference>
<comment type="caution">
    <text evidence="2">The sequence shown here is derived from an EMBL/GenBank/DDBJ whole genome shotgun (WGS) entry which is preliminary data.</text>
</comment>
<name>G2GKC5_9ACTN</name>
<accession>G2GKC5</accession>
<evidence type="ECO:0000256" key="1">
    <source>
        <dbReference type="SAM" id="MobiDB-lite"/>
    </source>
</evidence>
<feature type="region of interest" description="Disordered" evidence="1">
    <location>
        <begin position="629"/>
        <end position="696"/>
    </location>
</feature>
<dbReference type="Proteomes" id="UP000004217">
    <property type="component" value="Unassembled WGS sequence"/>
</dbReference>
<dbReference type="InterPro" id="IPR043737">
    <property type="entry name" value="DUF5682"/>
</dbReference>
<evidence type="ECO:0000313" key="3">
    <source>
        <dbReference type="Proteomes" id="UP000004217"/>
    </source>
</evidence>
<dbReference type="PANTHER" id="PTHR30634:SF14">
    <property type="match status" value="1"/>
</dbReference>
<feature type="region of interest" description="Disordered" evidence="1">
    <location>
        <begin position="147"/>
        <end position="166"/>
    </location>
</feature>
<dbReference type="PANTHER" id="PTHR30634">
    <property type="entry name" value="OUTER MEMBRANE LOLAB LIPOPROTEIN INSERTION APPARATUS"/>
    <property type="match status" value="1"/>
</dbReference>
<dbReference type="Pfam" id="PF18934">
    <property type="entry name" value="DUF5682"/>
    <property type="match status" value="1"/>
</dbReference>
<feature type="compositionally biased region" description="Basic and acidic residues" evidence="1">
    <location>
        <begin position="653"/>
        <end position="679"/>
    </location>
</feature>
<dbReference type="PATRIC" id="fig|700597.3.peg.5852"/>
<protein>
    <submittedName>
        <fullName evidence="2">Uncharacterized protein</fullName>
    </submittedName>
</protein>
<proteinExistence type="predicted"/>
<keyword evidence="3" id="KW-1185">Reference proteome</keyword>
<evidence type="ECO:0000313" key="2">
    <source>
        <dbReference type="EMBL" id="EGX56043.1"/>
    </source>
</evidence>
<sequence>MAGIAEGTGGRVAGVGAGAEVPYSGVDVAEGPAVPRPAGPLLLGVRHHGPGSARAVRAALDAARPRTVLIEGPPEADALIPLAGDEDMRPPVALLAHAVDEPGRSAFWPLADFSPEWVAIRWALEHGVPARFIDLPATHTLAWRKDEEQAPADAPVDEPEGERADPRAQVRVDPLAVLAETAGYDDPERWWEDVVEHRGSGDGDVFTPFLGLEEAMEALREVYGSGGHDRDLVREAYMRLQLRAAQREFGDEVAVVCGAWHVPALRRRSTVAADKALLKGLPKVKADMTWVPWTHRRLARSSGYGAGIDSPGWYGHLFAAPDRPVERWMTKVAGLLRDEDRMVSSAHVIEAVRLAETLASMRGRPLPGLSETTDAVRAVMCDGSDVPLALVRDRLVVGDVLGEVPQSAPAVPLQRDLDRTQRRLRIRPEALERELELDLRKENDAERSRLLHRLRLLGVPWGEPSASRGSTGTFRETWRLRWEPELSVRVAEAGVWGTTVCAAATAKAEADAVGAQGLADVTALAEHCLLAELPAALPVVMRVLADRAALDADVGHLAQALPALVRSLRYGDVRGTDTGALADVAAGLAERVFVGLPPACAALDAEGAGEMRRHVDAVHGAVALLGDAVPREEASGAGGTGGSDEEGGTHVSGADRADGPEGPDGDRPAEQGDCGRERTGGPGAGGAVTATAVPRRPTDLRGRWQRVLRVLSLRDTVPGVIRGRAVRLLLDEGELAQEEAARLMGLALSPGTPPADAAAWIEGFVGGGSGGGMLLVHDERLLGLVDAWLTGVSAEAFTDVLPLLRRTFSAYEPGVRRTLGELVRRGPGERAPAGTGGSGLPGFAAELDAGRADALVPVVRLLLGLDRQEERAAGGPGDNDLAGVAG</sequence>
<organism evidence="2 3">
    <name type="scientific">Streptomyces zinciresistens K42</name>
    <dbReference type="NCBI Taxonomy" id="700597"/>
    <lineage>
        <taxon>Bacteria</taxon>
        <taxon>Bacillati</taxon>
        <taxon>Actinomycetota</taxon>
        <taxon>Actinomycetes</taxon>
        <taxon>Kitasatosporales</taxon>
        <taxon>Streptomycetaceae</taxon>
        <taxon>Streptomyces</taxon>
    </lineage>
</organism>
<gene>
    <name evidence="2" type="ORF">SZN_29842</name>
</gene>
<dbReference type="AlphaFoldDB" id="G2GKC5"/>
<dbReference type="RefSeq" id="WP_007502152.1">
    <property type="nucleotide sequence ID" value="NZ_AGBF01000171.1"/>
</dbReference>